<dbReference type="EMBL" id="KI963942">
    <property type="protein sequence ID" value="EUC48312.1"/>
    <property type="molecule type" value="Genomic_DNA"/>
</dbReference>
<accession>W6Z9C2</accession>
<evidence type="ECO:0000313" key="2">
    <source>
        <dbReference type="Proteomes" id="UP000054032"/>
    </source>
</evidence>
<keyword evidence="2" id="KW-1185">Reference proteome</keyword>
<dbReference type="KEGG" id="bor:COCMIDRAFT_34188"/>
<proteinExistence type="predicted"/>
<dbReference type="GeneID" id="19122503"/>
<dbReference type="AlphaFoldDB" id="W6Z9C2"/>
<organism evidence="1 2">
    <name type="scientific">Bipolaris oryzae ATCC 44560</name>
    <dbReference type="NCBI Taxonomy" id="930090"/>
    <lineage>
        <taxon>Eukaryota</taxon>
        <taxon>Fungi</taxon>
        <taxon>Dikarya</taxon>
        <taxon>Ascomycota</taxon>
        <taxon>Pezizomycotina</taxon>
        <taxon>Dothideomycetes</taxon>
        <taxon>Pleosporomycetidae</taxon>
        <taxon>Pleosporales</taxon>
        <taxon>Pleosporineae</taxon>
        <taxon>Pleosporaceae</taxon>
        <taxon>Bipolaris</taxon>
    </lineage>
</organism>
<sequence length="119" mass="12774">MSVPVCLPEQYSSSENGLSGSESLNCVQARDGQLVPVIELSRGHQAVLNPVSFVPPRCLSTTLPSPILITTLILKSDFAAYSYFIIHPMLRTAVVFACLACCLACHVTRFVCCDNAAPS</sequence>
<name>W6Z9C2_COCMI</name>
<dbReference type="RefSeq" id="XP_007685140.1">
    <property type="nucleotide sequence ID" value="XM_007686950.1"/>
</dbReference>
<evidence type="ECO:0000313" key="1">
    <source>
        <dbReference type="EMBL" id="EUC48312.1"/>
    </source>
</evidence>
<protein>
    <submittedName>
        <fullName evidence="1">Uncharacterized protein</fullName>
    </submittedName>
</protein>
<reference evidence="1 2" key="1">
    <citation type="journal article" date="2013" name="PLoS Genet.">
        <title>Comparative genome structure, secondary metabolite, and effector coding capacity across Cochliobolus pathogens.</title>
        <authorList>
            <person name="Condon B.J."/>
            <person name="Leng Y."/>
            <person name="Wu D."/>
            <person name="Bushley K.E."/>
            <person name="Ohm R.A."/>
            <person name="Otillar R."/>
            <person name="Martin J."/>
            <person name="Schackwitz W."/>
            <person name="Grimwood J."/>
            <person name="MohdZainudin N."/>
            <person name="Xue C."/>
            <person name="Wang R."/>
            <person name="Manning V.A."/>
            <person name="Dhillon B."/>
            <person name="Tu Z.J."/>
            <person name="Steffenson B.J."/>
            <person name="Salamov A."/>
            <person name="Sun H."/>
            <person name="Lowry S."/>
            <person name="LaButti K."/>
            <person name="Han J."/>
            <person name="Copeland A."/>
            <person name="Lindquist E."/>
            <person name="Barry K."/>
            <person name="Schmutz J."/>
            <person name="Baker S.E."/>
            <person name="Ciuffetti L.M."/>
            <person name="Grigoriev I.V."/>
            <person name="Zhong S."/>
            <person name="Turgeon B.G."/>
        </authorList>
    </citation>
    <scope>NUCLEOTIDE SEQUENCE [LARGE SCALE GENOMIC DNA]</scope>
    <source>
        <strain evidence="1 2">ATCC 44560</strain>
    </source>
</reference>
<dbReference type="Proteomes" id="UP000054032">
    <property type="component" value="Unassembled WGS sequence"/>
</dbReference>
<dbReference type="HOGENOM" id="CLU_146148_0_0_1"/>
<gene>
    <name evidence="1" type="ORF">COCMIDRAFT_34188</name>
</gene>